<name>A0A1I4RTM7_ECTMO</name>
<evidence type="ECO:0000313" key="3">
    <source>
        <dbReference type="Proteomes" id="UP000199556"/>
    </source>
</evidence>
<protein>
    <recommendedName>
        <fullName evidence="4">DUF3375 domain-containing protein</fullName>
    </recommendedName>
</protein>
<keyword evidence="3" id="KW-1185">Reference proteome</keyword>
<feature type="coiled-coil region" evidence="1">
    <location>
        <begin position="397"/>
        <end position="424"/>
    </location>
</feature>
<evidence type="ECO:0000256" key="1">
    <source>
        <dbReference type="SAM" id="Coils"/>
    </source>
</evidence>
<dbReference type="AlphaFoldDB" id="A0A1I4RTM7"/>
<sequence>MVKAARHALANQRLRRESAWSLLAQDNAPIVLGLLQVHLLERERRLPSSVLLERLRQDLEQLRAQGVDLPQTAEVYLANWVRAGYLFRSLQPGASEEEYELSASAVRAIQFIQGLTEQRAVATETRLSLVMDQLRQLAEQTETDPQARIEALLRERARIDAEIEAARAGKLEPLPEERALERVREVLLLSQELVNDFRRVRDEFYTLNRDLREQIVDNEGSRGEVLEKVFSGVDVIAESDAGKAFRAFWRLLTDSEQSLAFEEALDRVLSREFAHRLDRRERRFLLQLTRVLLDNGGEVHKVFQQFARGLKQFVQSREYQEQRRLNKLLRLAQRRAMEARASYRPTDDVGRDLYLTSANIRSLAQWQLHDPSRDQAEGAIARADEADISLDSVSELLAHSEIDFRRLREQLRALLQERQQVSVAEVLEAYPAEQGLGSVVGLLALGVQQGITSDRRDRVCWTGLDGVDRCARIPRIYFTRESHARDG</sequence>
<proteinExistence type="predicted"/>
<accession>A0A1I4RTM7</accession>
<dbReference type="Pfam" id="PF11855">
    <property type="entry name" value="DUF3375"/>
    <property type="match status" value="1"/>
</dbReference>
<dbReference type="STRING" id="195064.SAMN05421721_10999"/>
<reference evidence="2 3" key="1">
    <citation type="submission" date="2016-10" db="EMBL/GenBank/DDBJ databases">
        <authorList>
            <person name="de Groot N.N."/>
        </authorList>
    </citation>
    <scope>NUCLEOTIDE SEQUENCE [LARGE SCALE GENOMIC DNA]</scope>
    <source>
        <strain evidence="2 3">DSM 4180</strain>
    </source>
</reference>
<dbReference type="OrthoDB" id="138803at2"/>
<dbReference type="RefSeq" id="WP_090485748.1">
    <property type="nucleotide sequence ID" value="NZ_FOUO01000009.1"/>
</dbReference>
<evidence type="ECO:0000313" key="2">
    <source>
        <dbReference type="EMBL" id="SFM55575.1"/>
    </source>
</evidence>
<organism evidence="2 3">
    <name type="scientific">Ectothiorhodospira mobilis</name>
    <dbReference type="NCBI Taxonomy" id="195064"/>
    <lineage>
        <taxon>Bacteria</taxon>
        <taxon>Pseudomonadati</taxon>
        <taxon>Pseudomonadota</taxon>
        <taxon>Gammaproteobacteria</taxon>
        <taxon>Chromatiales</taxon>
        <taxon>Ectothiorhodospiraceae</taxon>
        <taxon>Ectothiorhodospira</taxon>
    </lineage>
</organism>
<keyword evidence="1" id="KW-0175">Coiled coil</keyword>
<dbReference type="Proteomes" id="UP000199556">
    <property type="component" value="Unassembled WGS sequence"/>
</dbReference>
<dbReference type="InterPro" id="IPR021804">
    <property type="entry name" value="DUF3375"/>
</dbReference>
<dbReference type="EMBL" id="FOUO01000009">
    <property type="protein sequence ID" value="SFM55575.1"/>
    <property type="molecule type" value="Genomic_DNA"/>
</dbReference>
<evidence type="ECO:0008006" key="4">
    <source>
        <dbReference type="Google" id="ProtNLM"/>
    </source>
</evidence>
<gene>
    <name evidence="2" type="ORF">SAMN05421721_10999</name>
</gene>